<comment type="subcellular location">
    <subcellularLocation>
        <location evidence="3">Endosome</location>
    </subcellularLocation>
    <subcellularLocation>
        <location evidence="4">Lysosome</location>
    </subcellularLocation>
    <subcellularLocation>
        <location evidence="2">Membrane</location>
        <topology evidence="2">Peripheral membrane protein</topology>
    </subcellularLocation>
</comment>
<feature type="compositionally biased region" description="Low complexity" evidence="18">
    <location>
        <begin position="211"/>
        <end position="222"/>
    </location>
</feature>
<evidence type="ECO:0000256" key="6">
    <source>
        <dbReference type="ARBA" id="ARBA00012483"/>
    </source>
</evidence>
<feature type="domain" description="RING-type" evidence="19">
    <location>
        <begin position="577"/>
        <end position="619"/>
    </location>
</feature>
<evidence type="ECO:0000256" key="11">
    <source>
        <dbReference type="ARBA" id="ARBA00022771"/>
    </source>
</evidence>
<keyword evidence="9" id="KW-0479">Metal-binding</keyword>
<evidence type="ECO:0000256" key="10">
    <source>
        <dbReference type="ARBA" id="ARBA00022753"/>
    </source>
</evidence>
<dbReference type="InterPro" id="IPR017455">
    <property type="entry name" value="Znf_FYVE-rel"/>
</dbReference>
<accession>A0A9W8Z362</accession>
<keyword evidence="11 17" id="KW-0863">Zinc-finger</keyword>
<evidence type="ECO:0000256" key="2">
    <source>
        <dbReference type="ARBA" id="ARBA00004170"/>
    </source>
</evidence>
<dbReference type="OrthoDB" id="660555at2759"/>
<evidence type="ECO:0000259" key="19">
    <source>
        <dbReference type="PROSITE" id="PS50089"/>
    </source>
</evidence>
<keyword evidence="22" id="KW-1185">Reference proteome</keyword>
<keyword evidence="14" id="KW-0472">Membrane</keyword>
<dbReference type="Pfam" id="PF13639">
    <property type="entry name" value="zf-RING_2"/>
    <property type="match status" value="1"/>
</dbReference>
<keyword evidence="8" id="KW-0519">Myristate</keyword>
<gene>
    <name evidence="21" type="ORF">N0V93_001135</name>
</gene>
<dbReference type="InterPro" id="IPR001841">
    <property type="entry name" value="Znf_RING"/>
</dbReference>
<dbReference type="GO" id="GO:0016020">
    <property type="term" value="C:membrane"/>
    <property type="evidence" value="ECO:0007669"/>
    <property type="project" value="UniProtKB-SubCell"/>
</dbReference>
<dbReference type="InterPro" id="IPR011011">
    <property type="entry name" value="Znf_FYVE_PHD"/>
</dbReference>
<keyword evidence="7" id="KW-0808">Transferase</keyword>
<dbReference type="GO" id="GO:0061630">
    <property type="term" value="F:ubiquitin protein ligase activity"/>
    <property type="evidence" value="ECO:0007669"/>
    <property type="project" value="UniProtKB-EC"/>
</dbReference>
<feature type="region of interest" description="Disordered" evidence="18">
    <location>
        <begin position="51"/>
        <end position="247"/>
    </location>
</feature>
<dbReference type="GO" id="GO:0008270">
    <property type="term" value="F:zinc ion binding"/>
    <property type="evidence" value="ECO:0007669"/>
    <property type="project" value="UniProtKB-KW"/>
</dbReference>
<evidence type="ECO:0000256" key="12">
    <source>
        <dbReference type="ARBA" id="ARBA00022786"/>
    </source>
</evidence>
<keyword evidence="10" id="KW-0967">Endosome</keyword>
<evidence type="ECO:0000259" key="20">
    <source>
        <dbReference type="PROSITE" id="PS50178"/>
    </source>
</evidence>
<evidence type="ECO:0000256" key="7">
    <source>
        <dbReference type="ARBA" id="ARBA00022679"/>
    </source>
</evidence>
<feature type="compositionally biased region" description="Polar residues" evidence="18">
    <location>
        <begin position="429"/>
        <end position="458"/>
    </location>
</feature>
<dbReference type="Gene3D" id="3.30.40.10">
    <property type="entry name" value="Zinc/RING finger domain, C3HC4 (zinc finger)"/>
    <property type="match status" value="2"/>
</dbReference>
<evidence type="ECO:0000256" key="14">
    <source>
        <dbReference type="ARBA" id="ARBA00023136"/>
    </source>
</evidence>
<feature type="compositionally biased region" description="Polar residues" evidence="18">
    <location>
        <begin position="140"/>
        <end position="149"/>
    </location>
</feature>
<evidence type="ECO:0000313" key="22">
    <source>
        <dbReference type="Proteomes" id="UP001140453"/>
    </source>
</evidence>
<dbReference type="PROSITE" id="PS50178">
    <property type="entry name" value="ZF_FYVE"/>
    <property type="match status" value="1"/>
</dbReference>
<dbReference type="PANTHER" id="PTHR46661">
    <property type="entry name" value="E3 UBIQUITIN-PROTEIN LIGASE ZNRF1-LIKE PROTEIN"/>
    <property type="match status" value="1"/>
</dbReference>
<keyword evidence="16" id="KW-0449">Lipoprotein</keyword>
<dbReference type="InterPro" id="IPR051878">
    <property type="entry name" value="ZNRF_ubiq-protein_ligase"/>
</dbReference>
<dbReference type="SUPFAM" id="SSF57850">
    <property type="entry name" value="RING/U-box"/>
    <property type="match status" value="1"/>
</dbReference>
<dbReference type="GO" id="GO:0070936">
    <property type="term" value="P:protein K48-linked ubiquitination"/>
    <property type="evidence" value="ECO:0007669"/>
    <property type="project" value="TreeGrafter"/>
</dbReference>
<evidence type="ECO:0000256" key="18">
    <source>
        <dbReference type="SAM" id="MobiDB-lite"/>
    </source>
</evidence>
<keyword evidence="13" id="KW-0862">Zinc</keyword>
<feature type="region of interest" description="Disordered" evidence="18">
    <location>
        <begin position="429"/>
        <end position="506"/>
    </location>
</feature>
<evidence type="ECO:0000256" key="17">
    <source>
        <dbReference type="PROSITE-ProRule" id="PRU00175"/>
    </source>
</evidence>
<evidence type="ECO:0000256" key="1">
    <source>
        <dbReference type="ARBA" id="ARBA00000900"/>
    </source>
</evidence>
<dbReference type="SMART" id="SM00184">
    <property type="entry name" value="RING"/>
    <property type="match status" value="1"/>
</dbReference>
<dbReference type="GO" id="GO:0043161">
    <property type="term" value="P:proteasome-mediated ubiquitin-dependent protein catabolic process"/>
    <property type="evidence" value="ECO:0007669"/>
    <property type="project" value="TreeGrafter"/>
</dbReference>
<dbReference type="InterPro" id="IPR013083">
    <property type="entry name" value="Znf_RING/FYVE/PHD"/>
</dbReference>
<comment type="pathway">
    <text evidence="5">Protein modification; protein ubiquitination.</text>
</comment>
<feature type="compositionally biased region" description="Polar residues" evidence="18">
    <location>
        <begin position="379"/>
        <end position="399"/>
    </location>
</feature>
<dbReference type="EMBL" id="JAPEVB010000001">
    <property type="protein sequence ID" value="KAJ4396913.1"/>
    <property type="molecule type" value="Genomic_DNA"/>
</dbReference>
<evidence type="ECO:0000256" key="4">
    <source>
        <dbReference type="ARBA" id="ARBA00004371"/>
    </source>
</evidence>
<evidence type="ECO:0000313" key="21">
    <source>
        <dbReference type="EMBL" id="KAJ4396913.1"/>
    </source>
</evidence>
<dbReference type="SMART" id="SM00064">
    <property type="entry name" value="FYVE"/>
    <property type="match status" value="1"/>
</dbReference>
<comment type="caution">
    <text evidence="21">The sequence shown here is derived from an EMBL/GenBank/DDBJ whole genome shotgun (WGS) entry which is preliminary data.</text>
</comment>
<feature type="compositionally biased region" description="Polar residues" evidence="18">
    <location>
        <begin position="406"/>
        <end position="415"/>
    </location>
</feature>
<dbReference type="InterPro" id="IPR000306">
    <property type="entry name" value="Znf_FYVE"/>
</dbReference>
<dbReference type="SUPFAM" id="SSF57903">
    <property type="entry name" value="FYVE/PHD zinc finger"/>
    <property type="match status" value="1"/>
</dbReference>
<feature type="compositionally biased region" description="Polar residues" evidence="18">
    <location>
        <begin position="539"/>
        <end position="554"/>
    </location>
</feature>
<keyword evidence="12" id="KW-0833">Ubl conjugation pathway</keyword>
<evidence type="ECO:0000256" key="3">
    <source>
        <dbReference type="ARBA" id="ARBA00004177"/>
    </source>
</evidence>
<proteinExistence type="predicted"/>
<dbReference type="CDD" id="cd16489">
    <property type="entry name" value="mRING-CH-C4HC2H_ZNRF"/>
    <property type="match status" value="1"/>
</dbReference>
<dbReference type="EC" id="2.3.2.27" evidence="6"/>
<evidence type="ECO:0000256" key="8">
    <source>
        <dbReference type="ARBA" id="ARBA00022707"/>
    </source>
</evidence>
<dbReference type="GO" id="GO:0005768">
    <property type="term" value="C:endosome"/>
    <property type="evidence" value="ECO:0007669"/>
    <property type="project" value="UniProtKB-SubCell"/>
</dbReference>
<dbReference type="Pfam" id="PF01363">
    <property type="entry name" value="FYVE"/>
    <property type="match status" value="1"/>
</dbReference>
<evidence type="ECO:0000256" key="13">
    <source>
        <dbReference type="ARBA" id="ARBA00022833"/>
    </source>
</evidence>
<comment type="catalytic activity">
    <reaction evidence="1">
        <text>S-ubiquitinyl-[E2 ubiquitin-conjugating enzyme]-L-cysteine + [acceptor protein]-L-lysine = [E2 ubiquitin-conjugating enzyme]-L-cysteine + N(6)-ubiquitinyl-[acceptor protein]-L-lysine.</text>
        <dbReference type="EC" id="2.3.2.27"/>
    </reaction>
</comment>
<feature type="compositionally biased region" description="Acidic residues" evidence="18">
    <location>
        <begin position="59"/>
        <end position="85"/>
    </location>
</feature>
<name>A0A9W8Z362_9PEZI</name>
<keyword evidence="15" id="KW-0458">Lysosome</keyword>
<feature type="region of interest" description="Disordered" evidence="18">
    <location>
        <begin position="539"/>
        <end position="558"/>
    </location>
</feature>
<sequence>MSSIDYSSDDSSDRSYHNSADDRFCGFQTGRFHGHECSRYFDCPGHTIERAVSDRSASEDEDEQDEDENVNEEIDNYDEDDEDEGADHQRLNDSAGPSEGHRTDVNEPVTGQMAGATREHGDEEEAPGPGNGTHDVVDLTNPSPRQSPSVARAGRFNSNSEPVVAQEEGSSQPGEVVDLTADSPEPASASGSRQRPETPTQERDLPTIPPSANSSSSSLARSGPTTPSAQRRPITPPEAPPPIRRRTSANNFRTALRASMNQPPRPSTSRRPSEVVLPRWQPDAEVTFCPICRTQFSVFIRKHHCRKCGRVVCARCSPHRITIPYQYIVQPPGTPRHGVQRYPSSLISGEGGHADFSSLGGGEKVRLCNPCVPDPNTNPPDSQGSPTSIRAHGRSQSSAGTGGAFGTNSAGSSQQGSYFDAYVRNRSATMLPSGSRQTSGGRFYQPTSSRILSGTPPSNYHHAHAGSPFGSYRTPRHRSNYEMGQSSSSAMAHRRPLPPDPPQLAEEDECPICHRELPPQSLPNSEELREAHISTCITSHSTYGGTSTDEGSSSRPRRTGMFPYVATEKDCVDSAECTICLEEFEVGVPMARLECLCRFHRDCISRWFAKNPGRCPVHSHDGHGF</sequence>
<dbReference type="PANTHER" id="PTHR46661:SF4">
    <property type="entry name" value="RING-TYPE DOMAIN-CONTAINING PROTEIN"/>
    <property type="match status" value="1"/>
</dbReference>
<evidence type="ECO:0000256" key="9">
    <source>
        <dbReference type="ARBA" id="ARBA00022723"/>
    </source>
</evidence>
<feature type="compositionally biased region" description="Basic and acidic residues" evidence="18">
    <location>
        <begin position="11"/>
        <end position="24"/>
    </location>
</feature>
<protein>
    <recommendedName>
        <fullName evidence="6">RING-type E3 ubiquitin transferase</fullName>
        <ecNumber evidence="6">2.3.2.27</ecNumber>
    </recommendedName>
</protein>
<evidence type="ECO:0000256" key="16">
    <source>
        <dbReference type="ARBA" id="ARBA00023288"/>
    </source>
</evidence>
<feature type="domain" description="FYVE-type" evidence="20">
    <location>
        <begin position="283"/>
        <end position="376"/>
    </location>
</feature>
<evidence type="ECO:0000256" key="15">
    <source>
        <dbReference type="ARBA" id="ARBA00023228"/>
    </source>
</evidence>
<dbReference type="PROSITE" id="PS50089">
    <property type="entry name" value="ZF_RING_2"/>
    <property type="match status" value="1"/>
</dbReference>
<feature type="compositionally biased region" description="Basic and acidic residues" evidence="18">
    <location>
        <begin position="194"/>
        <end position="205"/>
    </location>
</feature>
<reference evidence="21" key="1">
    <citation type="submission" date="2022-10" db="EMBL/GenBank/DDBJ databases">
        <title>Tapping the CABI collections for fungal endophytes: first genome assemblies for Collariella, Neodidymelliopsis, Ascochyta clinopodiicola, Didymella pomorum, Didymosphaeria variabile, Neocosmospora piperis and Neocucurbitaria cava.</title>
        <authorList>
            <person name="Hill R."/>
        </authorList>
    </citation>
    <scope>NUCLEOTIDE SEQUENCE</scope>
    <source>
        <strain evidence="21">IMI 355082</strain>
    </source>
</reference>
<evidence type="ECO:0000256" key="5">
    <source>
        <dbReference type="ARBA" id="ARBA00004906"/>
    </source>
</evidence>
<dbReference type="Proteomes" id="UP001140453">
    <property type="component" value="Unassembled WGS sequence"/>
</dbReference>
<feature type="region of interest" description="Disordered" evidence="18">
    <location>
        <begin position="1"/>
        <end position="28"/>
    </location>
</feature>
<feature type="region of interest" description="Disordered" evidence="18">
    <location>
        <begin position="256"/>
        <end position="275"/>
    </location>
</feature>
<feature type="region of interest" description="Disordered" evidence="18">
    <location>
        <begin position="368"/>
        <end position="415"/>
    </location>
</feature>
<dbReference type="AlphaFoldDB" id="A0A9W8Z362"/>
<organism evidence="21 22">
    <name type="scientific">Gnomoniopsis smithogilvyi</name>
    <dbReference type="NCBI Taxonomy" id="1191159"/>
    <lineage>
        <taxon>Eukaryota</taxon>
        <taxon>Fungi</taxon>
        <taxon>Dikarya</taxon>
        <taxon>Ascomycota</taxon>
        <taxon>Pezizomycotina</taxon>
        <taxon>Sordariomycetes</taxon>
        <taxon>Sordariomycetidae</taxon>
        <taxon>Diaporthales</taxon>
        <taxon>Gnomoniaceae</taxon>
        <taxon>Gnomoniopsis</taxon>
    </lineage>
</organism>